<organism evidence="2 3">
    <name type="scientific">Rubus argutus</name>
    <name type="common">Southern blackberry</name>
    <dbReference type="NCBI Taxonomy" id="59490"/>
    <lineage>
        <taxon>Eukaryota</taxon>
        <taxon>Viridiplantae</taxon>
        <taxon>Streptophyta</taxon>
        <taxon>Embryophyta</taxon>
        <taxon>Tracheophyta</taxon>
        <taxon>Spermatophyta</taxon>
        <taxon>Magnoliopsida</taxon>
        <taxon>eudicotyledons</taxon>
        <taxon>Gunneridae</taxon>
        <taxon>Pentapetalae</taxon>
        <taxon>rosids</taxon>
        <taxon>fabids</taxon>
        <taxon>Rosales</taxon>
        <taxon>Rosaceae</taxon>
        <taxon>Rosoideae</taxon>
        <taxon>Rosoideae incertae sedis</taxon>
        <taxon>Rubus</taxon>
    </lineage>
</organism>
<protein>
    <submittedName>
        <fullName evidence="2">Uncharacterized protein</fullName>
    </submittedName>
</protein>
<evidence type="ECO:0000313" key="2">
    <source>
        <dbReference type="EMBL" id="KAK9944257.1"/>
    </source>
</evidence>
<proteinExistence type="predicted"/>
<name>A0AAW1Y5U5_RUBAR</name>
<feature type="region of interest" description="Disordered" evidence="1">
    <location>
        <begin position="89"/>
        <end position="126"/>
    </location>
</feature>
<gene>
    <name evidence="2" type="ORF">M0R45_009831</name>
</gene>
<feature type="region of interest" description="Disordered" evidence="1">
    <location>
        <begin position="147"/>
        <end position="203"/>
    </location>
</feature>
<evidence type="ECO:0000256" key="1">
    <source>
        <dbReference type="SAM" id="MobiDB-lite"/>
    </source>
</evidence>
<keyword evidence="3" id="KW-1185">Reference proteome</keyword>
<sequence>MLVAEKQTVRCLPRSDVVWLGASGARLRQAPSILRAPRGHREDRRGDSSGSSNQRKHQGGGPRQHHGGRIWRESSIDFWTEGRAQCRRRRRRRRRREYQQRGFQSCRVGKQQTTVEEDPPSKLSGQFLHKQRASGGGLSLDMDLEMDERRKQDLPPLAESPEELSYSKELKVSFPTSGAGRPREPRRFGSEAIQGLDRRGTTS</sequence>
<comment type="caution">
    <text evidence="2">The sequence shown here is derived from an EMBL/GenBank/DDBJ whole genome shotgun (WGS) entry which is preliminary data.</text>
</comment>
<feature type="compositionally biased region" description="Basic residues" evidence="1">
    <location>
        <begin position="54"/>
        <end position="69"/>
    </location>
</feature>
<reference evidence="2 3" key="1">
    <citation type="journal article" date="2023" name="G3 (Bethesda)">
        <title>A chromosome-length genome assembly and annotation of blackberry (Rubus argutus, cv. 'Hillquist').</title>
        <authorList>
            <person name="Bruna T."/>
            <person name="Aryal R."/>
            <person name="Dudchenko O."/>
            <person name="Sargent D.J."/>
            <person name="Mead D."/>
            <person name="Buti M."/>
            <person name="Cavallini A."/>
            <person name="Hytonen T."/>
            <person name="Andres J."/>
            <person name="Pham M."/>
            <person name="Weisz D."/>
            <person name="Mascagni F."/>
            <person name="Usai G."/>
            <person name="Natali L."/>
            <person name="Bassil N."/>
            <person name="Fernandez G.E."/>
            <person name="Lomsadze A."/>
            <person name="Armour M."/>
            <person name="Olukolu B."/>
            <person name="Poorten T."/>
            <person name="Britton C."/>
            <person name="Davik J."/>
            <person name="Ashrafi H."/>
            <person name="Aiden E.L."/>
            <person name="Borodovsky M."/>
            <person name="Worthington M."/>
        </authorList>
    </citation>
    <scope>NUCLEOTIDE SEQUENCE [LARGE SCALE GENOMIC DNA]</scope>
    <source>
        <strain evidence="2">PI 553951</strain>
    </source>
</reference>
<dbReference type="AlphaFoldDB" id="A0AAW1Y5U5"/>
<accession>A0AAW1Y5U5</accession>
<dbReference type="Proteomes" id="UP001457282">
    <property type="component" value="Unassembled WGS sequence"/>
</dbReference>
<dbReference type="EMBL" id="JBEDUW010000002">
    <property type="protein sequence ID" value="KAK9944257.1"/>
    <property type="molecule type" value="Genomic_DNA"/>
</dbReference>
<evidence type="ECO:0000313" key="3">
    <source>
        <dbReference type="Proteomes" id="UP001457282"/>
    </source>
</evidence>
<feature type="region of interest" description="Disordered" evidence="1">
    <location>
        <begin position="30"/>
        <end position="71"/>
    </location>
</feature>